<reference evidence="1" key="1">
    <citation type="journal article" date="2021" name="Proc. Natl. Acad. Sci. U.S.A.">
        <title>Three genomes in the algal genus Volvox reveal the fate of a haploid sex-determining region after a transition to homothallism.</title>
        <authorList>
            <person name="Yamamoto K."/>
            <person name="Hamaji T."/>
            <person name="Kawai-Toyooka H."/>
            <person name="Matsuzaki R."/>
            <person name="Takahashi F."/>
            <person name="Nishimura Y."/>
            <person name="Kawachi M."/>
            <person name="Noguchi H."/>
            <person name="Minakuchi Y."/>
            <person name="Umen J.G."/>
            <person name="Toyoda A."/>
            <person name="Nozaki H."/>
        </authorList>
    </citation>
    <scope>NUCLEOTIDE SEQUENCE</scope>
    <source>
        <strain evidence="1">NIES-3780</strain>
    </source>
</reference>
<name>A0A8J4B1G7_9CHLO</name>
<organism evidence="1 2">
    <name type="scientific">Volvox africanus</name>
    <dbReference type="NCBI Taxonomy" id="51714"/>
    <lineage>
        <taxon>Eukaryota</taxon>
        <taxon>Viridiplantae</taxon>
        <taxon>Chlorophyta</taxon>
        <taxon>core chlorophytes</taxon>
        <taxon>Chlorophyceae</taxon>
        <taxon>CS clade</taxon>
        <taxon>Chlamydomonadales</taxon>
        <taxon>Volvocaceae</taxon>
        <taxon>Volvox</taxon>
    </lineage>
</organism>
<gene>
    <name evidence="1" type="ORF">Vafri_7731</name>
</gene>
<keyword evidence="2" id="KW-1185">Reference proteome</keyword>
<dbReference type="EMBL" id="BNCO01000011">
    <property type="protein sequence ID" value="GIL51818.1"/>
    <property type="molecule type" value="Genomic_DNA"/>
</dbReference>
<sequence>MSWPVPNGASPSLPVVSLPWAGREVRRPQLVIVPNNRCRASRKASVRKLKYGIAMIAGLAVVRLTKRVVNCIPIVNLVTRPILDLLPTILVGPALGTAVMYGIEKGDLFAARHWVRDAVHHVERELDVIVQDLSSDVQAIGPEVSRTTVALENVARAVTDSVAELERTVIPVTEREYRRLEAHVRRAVQDYGGDDASGGRGWGARPCVDP</sequence>
<protein>
    <submittedName>
        <fullName evidence="1">Uncharacterized protein</fullName>
    </submittedName>
</protein>
<comment type="caution">
    <text evidence="1">The sequence shown here is derived from an EMBL/GenBank/DDBJ whole genome shotgun (WGS) entry which is preliminary data.</text>
</comment>
<dbReference type="Proteomes" id="UP000747399">
    <property type="component" value="Unassembled WGS sequence"/>
</dbReference>
<proteinExistence type="predicted"/>
<accession>A0A8J4B1G7</accession>
<evidence type="ECO:0000313" key="1">
    <source>
        <dbReference type="EMBL" id="GIL51818.1"/>
    </source>
</evidence>
<evidence type="ECO:0000313" key="2">
    <source>
        <dbReference type="Proteomes" id="UP000747399"/>
    </source>
</evidence>
<dbReference type="AlphaFoldDB" id="A0A8J4B1G7"/>